<dbReference type="PANTHER" id="PTHR47861">
    <property type="entry name" value="FKBP-TYPE PEPTIDYL-PROLYL CIS-TRANS ISOMERASE SLYD"/>
    <property type="match status" value="1"/>
</dbReference>
<dbReference type="Gene3D" id="2.40.10.330">
    <property type="match status" value="1"/>
</dbReference>
<evidence type="ECO:0000256" key="2">
    <source>
        <dbReference type="ARBA" id="ARBA00004496"/>
    </source>
</evidence>
<dbReference type="Pfam" id="PF00254">
    <property type="entry name" value="FKBP_C"/>
    <property type="match status" value="1"/>
</dbReference>
<gene>
    <name evidence="10" type="primary">slyD_13</name>
    <name evidence="10" type="ORF">SDC9_134904</name>
</gene>
<comment type="caution">
    <text evidence="10">The sequence shown here is derived from an EMBL/GenBank/DDBJ whole genome shotgun (WGS) entry which is preliminary data.</text>
</comment>
<evidence type="ECO:0000256" key="7">
    <source>
        <dbReference type="ARBA" id="ARBA00023186"/>
    </source>
</evidence>
<dbReference type="GO" id="GO:0005737">
    <property type="term" value="C:cytoplasm"/>
    <property type="evidence" value="ECO:0007669"/>
    <property type="project" value="UniProtKB-SubCell"/>
</dbReference>
<evidence type="ECO:0000256" key="4">
    <source>
        <dbReference type="ARBA" id="ARBA00013194"/>
    </source>
</evidence>
<dbReference type="AlphaFoldDB" id="A0A645DEE4"/>
<dbReference type="Gene3D" id="3.10.50.40">
    <property type="match status" value="1"/>
</dbReference>
<dbReference type="PROSITE" id="PS50059">
    <property type="entry name" value="FKBP_PPIASE"/>
    <property type="match status" value="1"/>
</dbReference>
<comment type="similarity">
    <text evidence="3">Belongs to the FKBP-type PPIase family.</text>
</comment>
<evidence type="ECO:0000256" key="5">
    <source>
        <dbReference type="ARBA" id="ARBA00022490"/>
    </source>
</evidence>
<keyword evidence="5" id="KW-0963">Cytoplasm</keyword>
<dbReference type="PANTHER" id="PTHR47861:SF3">
    <property type="entry name" value="FKBP-TYPE PEPTIDYL-PROLYL CIS-TRANS ISOMERASE SLYD"/>
    <property type="match status" value="1"/>
</dbReference>
<name>A0A645DEE4_9ZZZZ</name>
<comment type="catalytic activity">
    <reaction evidence="1">
        <text>[protein]-peptidylproline (omega=180) = [protein]-peptidylproline (omega=0)</text>
        <dbReference type="Rhea" id="RHEA:16237"/>
        <dbReference type="Rhea" id="RHEA-COMP:10747"/>
        <dbReference type="Rhea" id="RHEA-COMP:10748"/>
        <dbReference type="ChEBI" id="CHEBI:83833"/>
        <dbReference type="ChEBI" id="CHEBI:83834"/>
        <dbReference type="EC" id="5.2.1.8"/>
    </reaction>
</comment>
<dbReference type="EC" id="5.2.1.8" evidence="4"/>
<dbReference type="SUPFAM" id="SSF54534">
    <property type="entry name" value="FKBP-like"/>
    <property type="match status" value="1"/>
</dbReference>
<dbReference type="InterPro" id="IPR046357">
    <property type="entry name" value="PPIase_dom_sf"/>
</dbReference>
<evidence type="ECO:0000256" key="8">
    <source>
        <dbReference type="ARBA" id="ARBA00023235"/>
    </source>
</evidence>
<accession>A0A645DEE4</accession>
<dbReference type="InterPro" id="IPR048261">
    <property type="entry name" value="SlpA/SlyD-like_ins_sf"/>
</dbReference>
<evidence type="ECO:0000259" key="9">
    <source>
        <dbReference type="PROSITE" id="PS50059"/>
    </source>
</evidence>
<dbReference type="InterPro" id="IPR001179">
    <property type="entry name" value="PPIase_FKBP_dom"/>
</dbReference>
<dbReference type="EMBL" id="VSSQ01035555">
    <property type="protein sequence ID" value="MPM87804.1"/>
    <property type="molecule type" value="Genomic_DNA"/>
</dbReference>
<reference evidence="10" key="1">
    <citation type="submission" date="2019-08" db="EMBL/GenBank/DDBJ databases">
        <authorList>
            <person name="Kucharzyk K."/>
            <person name="Murdoch R.W."/>
            <person name="Higgins S."/>
            <person name="Loffler F."/>
        </authorList>
    </citation>
    <scope>NUCLEOTIDE SEQUENCE</scope>
</reference>
<keyword evidence="8 10" id="KW-0413">Isomerase</keyword>
<sequence length="188" mass="20250">MKISDSKYVTLTYDLNVGEGDERELMEQATPEKPLEFIFGTNSMLKAFEDNIYGLSEGDKFKFTLNPEEAYGEFDESRIIDLPKNIFEVDGKIDNEMLFEGNTLPMMDSEGNRLTGSVVSITDNTVTMDFNHPLAGETMHFEGTVQDVRDASPAEIAALFSGGGCSGCESEDEAGGCGSGGCGGGCSC</sequence>
<keyword evidence="6" id="KW-0697">Rotamase</keyword>
<keyword evidence="7" id="KW-0143">Chaperone</keyword>
<proteinExistence type="inferred from homology"/>
<dbReference type="GO" id="GO:0042026">
    <property type="term" value="P:protein refolding"/>
    <property type="evidence" value="ECO:0007669"/>
    <property type="project" value="UniProtKB-ARBA"/>
</dbReference>
<protein>
    <recommendedName>
        <fullName evidence="4">peptidylprolyl isomerase</fullName>
        <ecNumber evidence="4">5.2.1.8</ecNumber>
    </recommendedName>
</protein>
<organism evidence="10">
    <name type="scientific">bioreactor metagenome</name>
    <dbReference type="NCBI Taxonomy" id="1076179"/>
    <lineage>
        <taxon>unclassified sequences</taxon>
        <taxon>metagenomes</taxon>
        <taxon>ecological metagenomes</taxon>
    </lineage>
</organism>
<evidence type="ECO:0000256" key="6">
    <source>
        <dbReference type="ARBA" id="ARBA00023110"/>
    </source>
</evidence>
<feature type="domain" description="PPIase FKBP-type" evidence="9">
    <location>
        <begin position="6"/>
        <end position="85"/>
    </location>
</feature>
<comment type="subcellular location">
    <subcellularLocation>
        <location evidence="2">Cytoplasm</location>
    </subcellularLocation>
</comment>
<evidence type="ECO:0000313" key="10">
    <source>
        <dbReference type="EMBL" id="MPM87804.1"/>
    </source>
</evidence>
<evidence type="ECO:0000256" key="1">
    <source>
        <dbReference type="ARBA" id="ARBA00000971"/>
    </source>
</evidence>
<dbReference type="GO" id="GO:0003755">
    <property type="term" value="F:peptidyl-prolyl cis-trans isomerase activity"/>
    <property type="evidence" value="ECO:0007669"/>
    <property type="project" value="UniProtKB-KW"/>
</dbReference>
<evidence type="ECO:0000256" key="3">
    <source>
        <dbReference type="ARBA" id="ARBA00006577"/>
    </source>
</evidence>